<dbReference type="InterPro" id="IPR036736">
    <property type="entry name" value="ACP-like_sf"/>
</dbReference>
<sequence>MDSLMATEIRSHIQHEFGVVVPLAKILSGQSVADLTDFLSDERGTRSDSAPAAPLAPAVSEPAPVVEEPVVVLAPSTERGAEIQRFLVERVAKVLALPVDRLNVRKPLNRLGMDSLMATEIRSHIQHEFGVVVPLAKILSGQSVADLTDFLSDELSTNG</sequence>
<keyword evidence="1" id="KW-0596">Phosphopantetheine</keyword>
<protein>
    <submittedName>
        <fullName evidence="4">Acyl carrier protein</fullName>
    </submittedName>
</protein>
<evidence type="ECO:0000313" key="5">
    <source>
        <dbReference type="Proteomes" id="UP001180489"/>
    </source>
</evidence>
<feature type="domain" description="Carrier" evidence="3">
    <location>
        <begin position="1"/>
        <end position="43"/>
    </location>
</feature>
<name>A0ABU2UX58_9ACTN</name>
<proteinExistence type="predicted"/>
<evidence type="ECO:0000256" key="2">
    <source>
        <dbReference type="ARBA" id="ARBA00022553"/>
    </source>
</evidence>
<dbReference type="Proteomes" id="UP001180489">
    <property type="component" value="Unassembled WGS sequence"/>
</dbReference>
<keyword evidence="2" id="KW-0597">Phosphoprotein</keyword>
<dbReference type="InterPro" id="IPR009081">
    <property type="entry name" value="PP-bd_ACP"/>
</dbReference>
<accession>A0ABU2UX58</accession>
<dbReference type="EMBL" id="JAVRFF010000079">
    <property type="protein sequence ID" value="MDT0477887.1"/>
    <property type="molecule type" value="Genomic_DNA"/>
</dbReference>
<dbReference type="SUPFAM" id="SSF47336">
    <property type="entry name" value="ACP-like"/>
    <property type="match status" value="2"/>
</dbReference>
<keyword evidence="5" id="KW-1185">Reference proteome</keyword>
<organism evidence="4 5">
    <name type="scientific">Streptomyces hintoniae</name>
    <dbReference type="NCBI Taxonomy" id="3075521"/>
    <lineage>
        <taxon>Bacteria</taxon>
        <taxon>Bacillati</taxon>
        <taxon>Actinomycetota</taxon>
        <taxon>Actinomycetes</taxon>
        <taxon>Kitasatosporales</taxon>
        <taxon>Streptomycetaceae</taxon>
        <taxon>Streptomyces</taxon>
    </lineage>
</organism>
<evidence type="ECO:0000256" key="1">
    <source>
        <dbReference type="ARBA" id="ARBA00022450"/>
    </source>
</evidence>
<dbReference type="SMART" id="SM00823">
    <property type="entry name" value="PKS_PP"/>
    <property type="match status" value="1"/>
</dbReference>
<dbReference type="RefSeq" id="WP_311637890.1">
    <property type="nucleotide sequence ID" value="NZ_JAVRFF010000079.1"/>
</dbReference>
<dbReference type="PROSITE" id="PS50075">
    <property type="entry name" value="CARRIER"/>
    <property type="match status" value="2"/>
</dbReference>
<evidence type="ECO:0000259" key="3">
    <source>
        <dbReference type="PROSITE" id="PS50075"/>
    </source>
</evidence>
<dbReference type="Pfam" id="PF00550">
    <property type="entry name" value="PP-binding"/>
    <property type="match status" value="2"/>
</dbReference>
<feature type="domain" description="Carrier" evidence="3">
    <location>
        <begin position="78"/>
        <end position="155"/>
    </location>
</feature>
<dbReference type="Gene3D" id="1.10.1200.10">
    <property type="entry name" value="ACP-like"/>
    <property type="match status" value="2"/>
</dbReference>
<comment type="caution">
    <text evidence="4">The sequence shown here is derived from an EMBL/GenBank/DDBJ whole genome shotgun (WGS) entry which is preliminary data.</text>
</comment>
<dbReference type="PANTHER" id="PTHR43775:SF37">
    <property type="entry name" value="SI:DKEY-61P9.11"/>
    <property type="match status" value="1"/>
</dbReference>
<dbReference type="InterPro" id="IPR006162">
    <property type="entry name" value="Ppantetheine_attach_site"/>
</dbReference>
<reference evidence="4" key="1">
    <citation type="submission" date="2024-05" db="EMBL/GenBank/DDBJ databases">
        <title>30 novel species of actinomycetes from the DSMZ collection.</title>
        <authorList>
            <person name="Nouioui I."/>
        </authorList>
    </citation>
    <scope>NUCLEOTIDE SEQUENCE</scope>
    <source>
        <strain evidence="4">DSM 41014</strain>
    </source>
</reference>
<dbReference type="PANTHER" id="PTHR43775">
    <property type="entry name" value="FATTY ACID SYNTHASE"/>
    <property type="match status" value="1"/>
</dbReference>
<dbReference type="PROSITE" id="PS00012">
    <property type="entry name" value="PHOSPHOPANTETHEINE"/>
    <property type="match status" value="1"/>
</dbReference>
<feature type="non-terminal residue" evidence="4">
    <location>
        <position position="1"/>
    </location>
</feature>
<gene>
    <name evidence="4" type="ORF">RM863_37790</name>
</gene>
<evidence type="ECO:0000313" key="4">
    <source>
        <dbReference type="EMBL" id="MDT0477887.1"/>
    </source>
</evidence>
<dbReference type="InterPro" id="IPR050091">
    <property type="entry name" value="PKS_NRPS_Biosynth_Enz"/>
</dbReference>
<dbReference type="InterPro" id="IPR020806">
    <property type="entry name" value="PKS_PP-bd"/>
</dbReference>